<organism evidence="2 3">
    <name type="scientific">Thiothrix caldifontis</name>
    <dbReference type="NCBI Taxonomy" id="525918"/>
    <lineage>
        <taxon>Bacteria</taxon>
        <taxon>Pseudomonadati</taxon>
        <taxon>Pseudomonadota</taxon>
        <taxon>Gammaproteobacteria</taxon>
        <taxon>Thiotrichales</taxon>
        <taxon>Thiotrichaceae</taxon>
        <taxon>Thiothrix</taxon>
    </lineage>
</organism>
<dbReference type="STRING" id="525918.SAMN05660964_02782"/>
<dbReference type="Proteomes" id="UP000199397">
    <property type="component" value="Unassembled WGS sequence"/>
</dbReference>
<feature type="transmembrane region" description="Helical" evidence="1">
    <location>
        <begin position="115"/>
        <end position="144"/>
    </location>
</feature>
<proteinExistence type="predicted"/>
<keyword evidence="1" id="KW-0472">Membrane</keyword>
<dbReference type="InterPro" id="IPR007038">
    <property type="entry name" value="HupE_UreJ"/>
</dbReference>
<feature type="transmembrane region" description="Helical" evidence="1">
    <location>
        <begin position="150"/>
        <end position="172"/>
    </location>
</feature>
<gene>
    <name evidence="2" type="ORF">SAMN05660964_02782</name>
</gene>
<dbReference type="RefSeq" id="WP_093069582.1">
    <property type="nucleotide sequence ID" value="NZ_FNQP01000017.1"/>
</dbReference>
<evidence type="ECO:0000313" key="3">
    <source>
        <dbReference type="Proteomes" id="UP000199397"/>
    </source>
</evidence>
<feature type="transmembrane region" description="Helical" evidence="1">
    <location>
        <begin position="12"/>
        <end position="30"/>
    </location>
</feature>
<keyword evidence="1" id="KW-0812">Transmembrane</keyword>
<sequence>MYSFFLQGLTQPLHVSAHILALIGLGLLLGQQGIRPLRYGVMAFFIGMSSGIALTRFALPAGSWETALLAGAGLSGMLLAIRLPLLLSVCVAFAAVMGGLLGLDSAPSLIPGLKAFKIYAMMAGTVTSATFIVLLSAAIAVGLRTRWEGIVLRVLGSWVVASTLMVLALLFAKH</sequence>
<dbReference type="Pfam" id="PF04955">
    <property type="entry name" value="HupE_UreJ"/>
    <property type="match status" value="1"/>
</dbReference>
<reference evidence="2 3" key="1">
    <citation type="submission" date="2016-10" db="EMBL/GenBank/DDBJ databases">
        <authorList>
            <person name="de Groot N.N."/>
        </authorList>
    </citation>
    <scope>NUCLEOTIDE SEQUENCE [LARGE SCALE GENOMIC DNA]</scope>
    <source>
        <strain evidence="2 3">DSM 21228</strain>
    </source>
</reference>
<accession>A0A1H4EYZ5</accession>
<evidence type="ECO:0000256" key="1">
    <source>
        <dbReference type="SAM" id="Phobius"/>
    </source>
</evidence>
<dbReference type="OrthoDB" id="5625962at2"/>
<evidence type="ECO:0000313" key="2">
    <source>
        <dbReference type="EMBL" id="SEA90201.1"/>
    </source>
</evidence>
<dbReference type="EMBL" id="FNQP01000017">
    <property type="protein sequence ID" value="SEA90201.1"/>
    <property type="molecule type" value="Genomic_DNA"/>
</dbReference>
<name>A0A1H4EYZ5_9GAMM</name>
<protein>
    <submittedName>
        <fullName evidence="2">HupE / UreJ protein</fullName>
    </submittedName>
</protein>
<dbReference type="AlphaFoldDB" id="A0A1H4EYZ5"/>
<feature type="transmembrane region" description="Helical" evidence="1">
    <location>
        <begin position="79"/>
        <end position="103"/>
    </location>
</feature>
<feature type="transmembrane region" description="Helical" evidence="1">
    <location>
        <begin position="37"/>
        <end position="59"/>
    </location>
</feature>
<keyword evidence="3" id="KW-1185">Reference proteome</keyword>
<keyword evidence="1" id="KW-1133">Transmembrane helix</keyword>